<reference evidence="2 3" key="1">
    <citation type="submission" date="2020-01" db="EMBL/GenBank/DDBJ databases">
        <title>Insect and environment-associated Actinomycetes.</title>
        <authorList>
            <person name="Currrie C."/>
            <person name="Chevrette M."/>
            <person name="Carlson C."/>
            <person name="Stubbendieck R."/>
            <person name="Wendt-Pienkowski E."/>
        </authorList>
    </citation>
    <scope>NUCLEOTIDE SEQUENCE [LARGE SCALE GENOMIC DNA]</scope>
    <source>
        <strain evidence="2 3">SID7739</strain>
    </source>
</reference>
<sequence>MTQTSAGAHGLSPAPARTAPRLPGIRVMAHPRRRDQAEALLARLHGDDRALVLDPDPEGPPGPLRTAAAAWAGPYGEARHRLVLQDDVVPAENFLDLVAEAVRSRPDDPIAFYSNWNHWNGSAVRLAALSGAGWARAIPDEYAPSLAVVLPRALAADFADHARRLLAHGTPPDDEALSAFLRERGRALFIAVPNLVEHRGGDSLVGNDVQGPRFSPCFADDAAGGHRGSSTLGALDFYPHFFKGHVYGIVPTGPGGRYTKAYWDEAVQRTGVDPVLVREAARREPTPAALLRDLAGAGLHIHHATAAWTAAVLYGITLERLPAPTDAGSRGPDPAVRARAVETIPLGGLAQVVGLPLLHRVMEPLRRLTEEGLRAGAELATATRD</sequence>
<comment type="caution">
    <text evidence="2">The sequence shown here is derived from an EMBL/GenBank/DDBJ whole genome shotgun (WGS) entry which is preliminary data.</text>
</comment>
<protein>
    <submittedName>
        <fullName evidence="2">Uncharacterized protein</fullName>
    </submittedName>
</protein>
<organism evidence="2 3">
    <name type="scientific">Streptomyces rubrogriseus</name>
    <dbReference type="NCBI Taxonomy" id="194673"/>
    <lineage>
        <taxon>Bacteria</taxon>
        <taxon>Bacillati</taxon>
        <taxon>Actinomycetota</taxon>
        <taxon>Actinomycetes</taxon>
        <taxon>Kitasatosporales</taxon>
        <taxon>Streptomycetaceae</taxon>
        <taxon>Streptomyces</taxon>
        <taxon>Streptomyces violaceoruber group</taxon>
    </lineage>
</organism>
<dbReference type="EMBL" id="JAAGMQ010000754">
    <property type="protein sequence ID" value="NEC36472.1"/>
    <property type="molecule type" value="Genomic_DNA"/>
</dbReference>
<feature type="region of interest" description="Disordered" evidence="1">
    <location>
        <begin position="1"/>
        <end position="22"/>
    </location>
</feature>
<dbReference type="RefSeq" id="WP_164277516.1">
    <property type="nucleotide sequence ID" value="NZ_JAAGMQ010000754.1"/>
</dbReference>
<proteinExistence type="predicted"/>
<name>A0A6G3TIM8_9ACTN</name>
<evidence type="ECO:0000313" key="2">
    <source>
        <dbReference type="EMBL" id="NEC36472.1"/>
    </source>
</evidence>
<dbReference type="AlphaFoldDB" id="A0A6G3TIM8"/>
<dbReference type="Proteomes" id="UP000475666">
    <property type="component" value="Unassembled WGS sequence"/>
</dbReference>
<gene>
    <name evidence="2" type="ORF">G3I66_25330</name>
</gene>
<accession>A0A6G3TIM8</accession>
<evidence type="ECO:0000313" key="3">
    <source>
        <dbReference type="Proteomes" id="UP000475666"/>
    </source>
</evidence>
<evidence type="ECO:0000256" key="1">
    <source>
        <dbReference type="SAM" id="MobiDB-lite"/>
    </source>
</evidence>